<feature type="domain" description="CHAD" evidence="2">
    <location>
        <begin position="206"/>
        <end position="481"/>
    </location>
</feature>
<dbReference type="InterPro" id="IPR023577">
    <property type="entry name" value="CYTH_domain"/>
</dbReference>
<evidence type="ECO:0000259" key="2">
    <source>
        <dbReference type="PROSITE" id="PS51708"/>
    </source>
</evidence>
<comment type="caution">
    <text evidence="3">The sequence shown here is derived from an EMBL/GenBank/DDBJ whole genome shotgun (WGS) entry which is preliminary data.</text>
</comment>
<evidence type="ECO:0000313" key="3">
    <source>
        <dbReference type="EMBL" id="MFC0200815.1"/>
    </source>
</evidence>
<dbReference type="InterPro" id="IPR007899">
    <property type="entry name" value="CHAD_dom"/>
</dbReference>
<name>A0ABV6CJ91_9RHOB</name>
<organism evidence="3 4">
    <name type="scientific">Paracoccus rhizosphaerae</name>
    <dbReference type="NCBI Taxonomy" id="1133347"/>
    <lineage>
        <taxon>Bacteria</taxon>
        <taxon>Pseudomonadati</taxon>
        <taxon>Pseudomonadota</taxon>
        <taxon>Alphaproteobacteria</taxon>
        <taxon>Rhodobacterales</taxon>
        <taxon>Paracoccaceae</taxon>
        <taxon>Paracoccus</taxon>
    </lineage>
</organism>
<dbReference type="RefSeq" id="WP_265507947.1">
    <property type="nucleotide sequence ID" value="NZ_JAOTBE010000049.1"/>
</dbReference>
<dbReference type="PANTHER" id="PTHR39569">
    <property type="entry name" value="INORGANIC TRIPHOSPHATASE"/>
    <property type="match status" value="1"/>
</dbReference>
<dbReference type="InterPro" id="IPR038186">
    <property type="entry name" value="CHAD_dom_sf"/>
</dbReference>
<dbReference type="Gene3D" id="2.40.320.10">
    <property type="entry name" value="Hypothetical Protein Pfu-838710-001"/>
    <property type="match status" value="1"/>
</dbReference>
<evidence type="ECO:0000259" key="1">
    <source>
        <dbReference type="PROSITE" id="PS51707"/>
    </source>
</evidence>
<reference evidence="3 4" key="1">
    <citation type="submission" date="2024-09" db="EMBL/GenBank/DDBJ databases">
        <authorList>
            <person name="Sun Q."/>
            <person name="Mori K."/>
        </authorList>
    </citation>
    <scope>NUCLEOTIDE SEQUENCE [LARGE SCALE GENOMIC DNA]</scope>
    <source>
        <strain evidence="3 4">CCM 7904</strain>
    </source>
</reference>
<dbReference type="PROSITE" id="PS51708">
    <property type="entry name" value="CHAD"/>
    <property type="match status" value="1"/>
</dbReference>
<proteinExistence type="predicted"/>
<dbReference type="InterPro" id="IPR039013">
    <property type="entry name" value="YgiF"/>
</dbReference>
<protein>
    <submittedName>
        <fullName evidence="3">CHAD domain-containing protein</fullName>
    </submittedName>
</protein>
<dbReference type="Proteomes" id="UP001589795">
    <property type="component" value="Unassembled WGS sequence"/>
</dbReference>
<dbReference type="PROSITE" id="PS51707">
    <property type="entry name" value="CYTH"/>
    <property type="match status" value="1"/>
</dbReference>
<dbReference type="CDD" id="cd07756">
    <property type="entry name" value="CYTH-like_Pase_CHAD"/>
    <property type="match status" value="1"/>
</dbReference>
<dbReference type="Pfam" id="PF01928">
    <property type="entry name" value="CYTH"/>
    <property type="match status" value="1"/>
</dbReference>
<dbReference type="SMART" id="SM00880">
    <property type="entry name" value="CHAD"/>
    <property type="match status" value="1"/>
</dbReference>
<keyword evidence="4" id="KW-1185">Reference proteome</keyword>
<evidence type="ECO:0000313" key="4">
    <source>
        <dbReference type="Proteomes" id="UP001589795"/>
    </source>
</evidence>
<dbReference type="PANTHER" id="PTHR39569:SF1">
    <property type="entry name" value="INORGANIC TRIPHOSPHATASE"/>
    <property type="match status" value="1"/>
</dbReference>
<feature type="domain" description="CYTH" evidence="1">
    <location>
        <begin position="1"/>
        <end position="192"/>
    </location>
</feature>
<dbReference type="SUPFAM" id="SSF55154">
    <property type="entry name" value="CYTH-like phosphatases"/>
    <property type="match status" value="1"/>
</dbReference>
<dbReference type="Pfam" id="PF05235">
    <property type="entry name" value="CHAD"/>
    <property type="match status" value="1"/>
</dbReference>
<sequence>MEVELKLLVVDHADRLGGSELLPDKGKAVRQRSTYFDTADRALSTAGVSLRIRQAGTDRTQTVKSSATSSVGLFSRQEWEKPADGDLPRIDGETPVADLVEPSQPLMRVFQVDVTRRIWNIRADDSQIEAVLDRGDISSGDRRTPVCELELELKSGKAAPLFDLARKLDAMAPLRLAVLSKAERGHRLTQAQRGSIKAKTVPLSRDMTAAEALQAILQDCLAQFRLNEDLLLDSRAPEPLHQARVALRRMRSAFSIFKPLLGADQARDLRDRLGRLSKELGQARDLDVLMQRADPGPLRDRILREREAAYDHVTEVLQRPETRALMLDLVEWLNCGPWLTESTIADQRAQPARDFAAGALRRFRRKVKKKGRHLANLDDAARHELRKDAKKLRYATGFFKDLFDGKKERSRQKAFIGALKKVQDKLGALNDLATAPQLLDRLGLSGDSDSAVLLARGRKKSLLSKAESSHRDLIDARRYWK</sequence>
<dbReference type="Gene3D" id="1.40.20.10">
    <property type="entry name" value="CHAD domain"/>
    <property type="match status" value="1"/>
</dbReference>
<gene>
    <name evidence="3" type="ORF">ACFFIZ_10965</name>
</gene>
<dbReference type="EMBL" id="JBHLWQ010000103">
    <property type="protein sequence ID" value="MFC0200815.1"/>
    <property type="molecule type" value="Genomic_DNA"/>
</dbReference>
<accession>A0ABV6CJ91</accession>
<dbReference type="SMART" id="SM01118">
    <property type="entry name" value="CYTH"/>
    <property type="match status" value="1"/>
</dbReference>
<dbReference type="InterPro" id="IPR033469">
    <property type="entry name" value="CYTH-like_dom_sf"/>
</dbReference>